<sequence>KMFYRIGLFQRNDRENYLVAGVILFGILGVPERCSSSQVVFGRLYELCSAGASPDDY</sequence>
<dbReference type="EMBL" id="CM007384">
    <property type="protein sequence ID" value="ONK73005.1"/>
    <property type="molecule type" value="Genomic_DNA"/>
</dbReference>
<dbReference type="AlphaFoldDB" id="A0A5P1F3R6"/>
<gene>
    <name evidence="1" type="ORF">A4U43_C04F26040</name>
</gene>
<feature type="non-terminal residue" evidence="1">
    <location>
        <position position="1"/>
    </location>
</feature>
<accession>A0A5P1F3R6</accession>
<name>A0A5P1F3R6_ASPOF</name>
<keyword evidence="2" id="KW-1185">Reference proteome</keyword>
<organism evidence="1 2">
    <name type="scientific">Asparagus officinalis</name>
    <name type="common">Garden asparagus</name>
    <dbReference type="NCBI Taxonomy" id="4686"/>
    <lineage>
        <taxon>Eukaryota</taxon>
        <taxon>Viridiplantae</taxon>
        <taxon>Streptophyta</taxon>
        <taxon>Embryophyta</taxon>
        <taxon>Tracheophyta</taxon>
        <taxon>Spermatophyta</taxon>
        <taxon>Magnoliopsida</taxon>
        <taxon>Liliopsida</taxon>
        <taxon>Asparagales</taxon>
        <taxon>Asparagaceae</taxon>
        <taxon>Asparagoideae</taxon>
        <taxon>Asparagus</taxon>
    </lineage>
</organism>
<dbReference type="Gramene" id="ONK73005">
    <property type="protein sequence ID" value="ONK73005"/>
    <property type="gene ID" value="A4U43_C04F26040"/>
</dbReference>
<proteinExistence type="predicted"/>
<evidence type="ECO:0000313" key="1">
    <source>
        <dbReference type="EMBL" id="ONK73005.1"/>
    </source>
</evidence>
<reference evidence="2" key="1">
    <citation type="journal article" date="2017" name="Nat. Commun.">
        <title>The asparagus genome sheds light on the origin and evolution of a young Y chromosome.</title>
        <authorList>
            <person name="Harkess A."/>
            <person name="Zhou J."/>
            <person name="Xu C."/>
            <person name="Bowers J.E."/>
            <person name="Van der Hulst R."/>
            <person name="Ayyampalayam S."/>
            <person name="Mercati F."/>
            <person name="Riccardi P."/>
            <person name="McKain M.R."/>
            <person name="Kakrana A."/>
            <person name="Tang H."/>
            <person name="Ray J."/>
            <person name="Groenendijk J."/>
            <person name="Arikit S."/>
            <person name="Mathioni S.M."/>
            <person name="Nakano M."/>
            <person name="Shan H."/>
            <person name="Telgmann-Rauber A."/>
            <person name="Kanno A."/>
            <person name="Yue Z."/>
            <person name="Chen H."/>
            <person name="Li W."/>
            <person name="Chen Y."/>
            <person name="Xu X."/>
            <person name="Zhang Y."/>
            <person name="Luo S."/>
            <person name="Chen H."/>
            <person name="Gao J."/>
            <person name="Mao Z."/>
            <person name="Pires J.C."/>
            <person name="Luo M."/>
            <person name="Kudrna D."/>
            <person name="Wing R.A."/>
            <person name="Meyers B.C."/>
            <person name="Yi K."/>
            <person name="Kong H."/>
            <person name="Lavrijsen P."/>
            <person name="Sunseri F."/>
            <person name="Falavigna A."/>
            <person name="Ye Y."/>
            <person name="Leebens-Mack J.H."/>
            <person name="Chen G."/>
        </authorList>
    </citation>
    <scope>NUCLEOTIDE SEQUENCE [LARGE SCALE GENOMIC DNA]</scope>
    <source>
        <strain evidence="2">cv. DH0086</strain>
    </source>
</reference>
<dbReference type="Proteomes" id="UP000243459">
    <property type="component" value="Chromosome 4"/>
</dbReference>
<protein>
    <submittedName>
        <fullName evidence="1">Uncharacterized protein</fullName>
    </submittedName>
</protein>
<evidence type="ECO:0000313" key="2">
    <source>
        <dbReference type="Proteomes" id="UP000243459"/>
    </source>
</evidence>